<evidence type="ECO:0000313" key="1">
    <source>
        <dbReference type="EMBL" id="KAI8019152.1"/>
    </source>
</evidence>
<evidence type="ECO:0000313" key="2">
    <source>
        <dbReference type="Proteomes" id="UP001060215"/>
    </source>
</evidence>
<organism evidence="1 2">
    <name type="scientific">Camellia lanceoleosa</name>
    <dbReference type="NCBI Taxonomy" id="1840588"/>
    <lineage>
        <taxon>Eukaryota</taxon>
        <taxon>Viridiplantae</taxon>
        <taxon>Streptophyta</taxon>
        <taxon>Embryophyta</taxon>
        <taxon>Tracheophyta</taxon>
        <taxon>Spermatophyta</taxon>
        <taxon>Magnoliopsida</taxon>
        <taxon>eudicotyledons</taxon>
        <taxon>Gunneridae</taxon>
        <taxon>Pentapetalae</taxon>
        <taxon>asterids</taxon>
        <taxon>Ericales</taxon>
        <taxon>Theaceae</taxon>
        <taxon>Camellia</taxon>
    </lineage>
</organism>
<gene>
    <name evidence="1" type="ORF">LOK49_LG04G01411</name>
</gene>
<sequence>MTRIVVYMTCWNSGCNDVDILAAFDDAIRDGVHVLSLSLGPDFPQGDCFTNVISVGSFHAASYRITVVALVGNKGIWGSATNLALWIITVTANSTGRDFVSDIRLGNGNKIVGESLSLLQMNTSKMIISASDAYVGYFTPYQSREPMSRIFSAKTVLRSQSAPRVTAFSSKGRNALTPDILKPDIIAPGLNILAAWFPASKNMLSNILSGTSMDCQHLIGITALIKLCIYHVPYSSTNMFKPKIVVSSPIIAFFLIKRRPNLQNAANLLDKNGKPITVDSKGRKGNAFDYGAGFVNPTRVLDPGLIYDAQREDYKAFLCSIGYNDKLLQLITGDNKTCDQTFATPTSLNYPSIAVPHLKDKFSVTRTVTNVGDPRSIYVAVMSPPMGINITVAPKLLVISRYGENMTFTMNFKVEAPLEGYKFGFLTWRSRTTWVTTPLVVRVALFDYGLLR</sequence>
<reference evidence="1 2" key="1">
    <citation type="journal article" date="2022" name="Plant J.">
        <title>Chromosome-level genome of Camellia lanceoleosa provides a valuable resource for understanding genome evolution and self-incompatibility.</title>
        <authorList>
            <person name="Gong W."/>
            <person name="Xiao S."/>
            <person name="Wang L."/>
            <person name="Liao Z."/>
            <person name="Chang Y."/>
            <person name="Mo W."/>
            <person name="Hu G."/>
            <person name="Li W."/>
            <person name="Zhao G."/>
            <person name="Zhu H."/>
            <person name="Hu X."/>
            <person name="Ji K."/>
            <person name="Xiang X."/>
            <person name="Song Q."/>
            <person name="Yuan D."/>
            <person name="Jin S."/>
            <person name="Zhang L."/>
        </authorList>
    </citation>
    <scope>NUCLEOTIDE SEQUENCE [LARGE SCALE GENOMIC DNA]</scope>
    <source>
        <strain evidence="1">SQ_2022a</strain>
    </source>
</reference>
<keyword evidence="2" id="KW-1185">Reference proteome</keyword>
<dbReference type="EMBL" id="CM045759">
    <property type="protein sequence ID" value="KAI8019152.1"/>
    <property type="molecule type" value="Genomic_DNA"/>
</dbReference>
<dbReference type="Proteomes" id="UP001060215">
    <property type="component" value="Chromosome 2"/>
</dbReference>
<accession>A0ACC0I313</accession>
<comment type="caution">
    <text evidence="1">The sequence shown here is derived from an EMBL/GenBank/DDBJ whole genome shotgun (WGS) entry which is preliminary data.</text>
</comment>
<protein>
    <submittedName>
        <fullName evidence="1">Subtilisin-like protease SBT3.15</fullName>
    </submittedName>
</protein>
<name>A0ACC0I313_9ERIC</name>
<proteinExistence type="predicted"/>